<evidence type="ECO:0000313" key="3">
    <source>
        <dbReference type="EMBL" id="CAJ0951564.1"/>
    </source>
</evidence>
<organism evidence="3 4">
    <name type="scientific">Ranitomeya imitator</name>
    <name type="common">mimic poison frog</name>
    <dbReference type="NCBI Taxonomy" id="111125"/>
    <lineage>
        <taxon>Eukaryota</taxon>
        <taxon>Metazoa</taxon>
        <taxon>Chordata</taxon>
        <taxon>Craniata</taxon>
        <taxon>Vertebrata</taxon>
        <taxon>Euteleostomi</taxon>
        <taxon>Amphibia</taxon>
        <taxon>Batrachia</taxon>
        <taxon>Anura</taxon>
        <taxon>Neobatrachia</taxon>
        <taxon>Hyloidea</taxon>
        <taxon>Dendrobatidae</taxon>
        <taxon>Dendrobatinae</taxon>
        <taxon>Ranitomeya</taxon>
    </lineage>
</organism>
<evidence type="ECO:0000313" key="4">
    <source>
        <dbReference type="Proteomes" id="UP001176940"/>
    </source>
</evidence>
<protein>
    <submittedName>
        <fullName evidence="3">Uncharacterized protein</fullName>
    </submittedName>
</protein>
<dbReference type="PANTHER" id="PTHR21519">
    <property type="entry name" value="PDZ DOMAIN-CONTAINING PROTEIN 8"/>
    <property type="match status" value="1"/>
</dbReference>
<evidence type="ECO:0000256" key="1">
    <source>
        <dbReference type="SAM" id="MobiDB-lite"/>
    </source>
</evidence>
<feature type="region of interest" description="Disordered" evidence="1">
    <location>
        <begin position="169"/>
        <end position="192"/>
    </location>
</feature>
<dbReference type="PANTHER" id="PTHR21519:SF1">
    <property type="entry name" value="PDZ DOMAIN-CONTAINING PROTEIN 8"/>
    <property type="match status" value="1"/>
</dbReference>
<dbReference type="EMBL" id="CAUEEQ010033414">
    <property type="protein sequence ID" value="CAJ0951564.1"/>
    <property type="molecule type" value="Genomic_DNA"/>
</dbReference>
<name>A0ABN9LY44_9NEOB</name>
<evidence type="ECO:0000256" key="2">
    <source>
        <dbReference type="SAM" id="SignalP"/>
    </source>
</evidence>
<sequence>MAAAPLLLAVMAAAPPPGRSPPPCSNGRCPLLPAVMAAALLMGRCSNAPLPLLPAISRSRSSVQASKLIKQAGDRVLLFYERPAGQNQTGAAGQQENVGPLDDSTFPQTFDEDSASLLVDPEGRELDSEFEDLACEVKPAGGSKDDIFLPVNQSPKRLVGNLSTKSLGSISPILSRKPNPPGSQGTSKVQTKVAKIERSREPGATSAKQNVIRIWKQAAGASETSSQTYLNYL</sequence>
<gene>
    <name evidence="3" type="ORF">RIMI_LOCUS13497330</name>
</gene>
<keyword evidence="2" id="KW-0732">Signal</keyword>
<feature type="chain" id="PRO_5046140836" evidence="2">
    <location>
        <begin position="21"/>
        <end position="233"/>
    </location>
</feature>
<dbReference type="Proteomes" id="UP001176940">
    <property type="component" value="Unassembled WGS sequence"/>
</dbReference>
<dbReference type="InterPro" id="IPR039275">
    <property type="entry name" value="PDZD8"/>
</dbReference>
<comment type="caution">
    <text evidence="3">The sequence shown here is derived from an EMBL/GenBank/DDBJ whole genome shotgun (WGS) entry which is preliminary data.</text>
</comment>
<proteinExistence type="predicted"/>
<keyword evidence="4" id="KW-1185">Reference proteome</keyword>
<reference evidence="3" key="1">
    <citation type="submission" date="2023-07" db="EMBL/GenBank/DDBJ databases">
        <authorList>
            <person name="Stuckert A."/>
        </authorList>
    </citation>
    <scope>NUCLEOTIDE SEQUENCE</scope>
</reference>
<accession>A0ABN9LY44</accession>
<feature type="signal peptide" evidence="2">
    <location>
        <begin position="1"/>
        <end position="20"/>
    </location>
</feature>